<sequence>MRKLIKTTIKWAPIIYPIVYKLISNKNKSKTPLRTSR</sequence>
<name>A0ABZ0LAM5_9BACL</name>
<evidence type="ECO:0000313" key="1">
    <source>
        <dbReference type="EMBL" id="WOV89234.1"/>
    </source>
</evidence>
<protein>
    <submittedName>
        <fullName evidence="1">Uncharacterized protein</fullName>
    </submittedName>
</protein>
<proteinExistence type="predicted"/>
<gene>
    <name evidence="1" type="ORF">QWT69_12240</name>
</gene>
<dbReference type="Proteomes" id="UP001303902">
    <property type="component" value="Chromosome"/>
</dbReference>
<keyword evidence="2" id="KW-1185">Reference proteome</keyword>
<organism evidence="1 2">
    <name type="scientific">Sporosarcina oncorhynchi</name>
    <dbReference type="NCBI Taxonomy" id="3056444"/>
    <lineage>
        <taxon>Bacteria</taxon>
        <taxon>Bacillati</taxon>
        <taxon>Bacillota</taxon>
        <taxon>Bacilli</taxon>
        <taxon>Bacillales</taxon>
        <taxon>Caryophanaceae</taxon>
        <taxon>Sporosarcina</taxon>
    </lineage>
</organism>
<dbReference type="EMBL" id="CP129118">
    <property type="protein sequence ID" value="WOV89234.1"/>
    <property type="molecule type" value="Genomic_DNA"/>
</dbReference>
<evidence type="ECO:0000313" key="2">
    <source>
        <dbReference type="Proteomes" id="UP001303902"/>
    </source>
</evidence>
<reference evidence="1 2" key="1">
    <citation type="submission" date="2023-06" db="EMBL/GenBank/DDBJ databases">
        <title>Sporosarcina sp. nov., isolated from Korean tranditional fermented seafood 'Jeotgal'.</title>
        <authorList>
            <person name="Yang A.I."/>
            <person name="Shin N.-R."/>
        </authorList>
    </citation>
    <scope>NUCLEOTIDE SEQUENCE [LARGE SCALE GENOMIC DNA]</scope>
    <source>
        <strain evidence="1 2">T2O-4</strain>
    </source>
</reference>
<accession>A0ABZ0LAM5</accession>